<keyword evidence="3" id="KW-1185">Reference proteome</keyword>
<dbReference type="OrthoDB" id="8445880at2"/>
<evidence type="ECO:0000313" key="2">
    <source>
        <dbReference type="EMBL" id="RBP45133.1"/>
    </source>
</evidence>
<feature type="transmembrane region" description="Helical" evidence="1">
    <location>
        <begin position="68"/>
        <end position="89"/>
    </location>
</feature>
<keyword evidence="1" id="KW-0472">Membrane</keyword>
<dbReference type="Proteomes" id="UP000253426">
    <property type="component" value="Unassembled WGS sequence"/>
</dbReference>
<accession>A0A366HQC5</accession>
<organism evidence="2 3">
    <name type="scientific">Roseimicrobium gellanilyticum</name>
    <dbReference type="NCBI Taxonomy" id="748857"/>
    <lineage>
        <taxon>Bacteria</taxon>
        <taxon>Pseudomonadati</taxon>
        <taxon>Verrucomicrobiota</taxon>
        <taxon>Verrucomicrobiia</taxon>
        <taxon>Verrucomicrobiales</taxon>
        <taxon>Verrucomicrobiaceae</taxon>
        <taxon>Roseimicrobium</taxon>
    </lineage>
</organism>
<name>A0A366HQC5_9BACT</name>
<dbReference type="EMBL" id="QNRR01000003">
    <property type="protein sequence ID" value="RBP45133.1"/>
    <property type="molecule type" value="Genomic_DNA"/>
</dbReference>
<feature type="transmembrane region" description="Helical" evidence="1">
    <location>
        <begin position="126"/>
        <end position="144"/>
    </location>
</feature>
<reference evidence="2 3" key="1">
    <citation type="submission" date="2018-06" db="EMBL/GenBank/DDBJ databases">
        <title>Genomic Encyclopedia of Type Strains, Phase IV (KMG-IV): sequencing the most valuable type-strain genomes for metagenomic binning, comparative biology and taxonomic classification.</title>
        <authorList>
            <person name="Goeker M."/>
        </authorList>
    </citation>
    <scope>NUCLEOTIDE SEQUENCE [LARGE SCALE GENOMIC DNA]</scope>
    <source>
        <strain evidence="2 3">DSM 25532</strain>
    </source>
</reference>
<proteinExistence type="predicted"/>
<evidence type="ECO:0000313" key="3">
    <source>
        <dbReference type="Proteomes" id="UP000253426"/>
    </source>
</evidence>
<sequence>MTRQHLALLVGGALPAILLGISSAGQKLSAMAGTAPGVFLIVTGLVTTVVGAAFCVGDQDWKWSASGAGYACLFGLCWAAATGFVSLALKKFDAQISQLVPLYNMNTLVAVMIGLIVFAEWRTIHPGKILTAAALIIAGGVIASKA</sequence>
<comment type="caution">
    <text evidence="2">The sequence shown here is derived from an EMBL/GenBank/DDBJ whole genome shotgun (WGS) entry which is preliminary data.</text>
</comment>
<keyword evidence="1" id="KW-1133">Transmembrane helix</keyword>
<evidence type="ECO:0000256" key="1">
    <source>
        <dbReference type="SAM" id="Phobius"/>
    </source>
</evidence>
<dbReference type="RefSeq" id="WP_113958275.1">
    <property type="nucleotide sequence ID" value="NZ_QNRR01000003.1"/>
</dbReference>
<gene>
    <name evidence="2" type="ORF">DES53_103130</name>
</gene>
<dbReference type="AlphaFoldDB" id="A0A366HQC5"/>
<feature type="transmembrane region" description="Helical" evidence="1">
    <location>
        <begin position="34"/>
        <end position="56"/>
    </location>
</feature>
<protein>
    <submittedName>
        <fullName evidence="2">Glucose uptake protein</fullName>
    </submittedName>
</protein>
<keyword evidence="1" id="KW-0812">Transmembrane</keyword>
<feature type="transmembrane region" description="Helical" evidence="1">
    <location>
        <begin position="101"/>
        <end position="119"/>
    </location>
</feature>